<protein>
    <recommendedName>
        <fullName evidence="5">Orotate phosphoribosyltransferase</fullName>
    </recommendedName>
</protein>
<evidence type="ECO:0000313" key="4">
    <source>
        <dbReference type="Proteomes" id="UP000178574"/>
    </source>
</evidence>
<dbReference type="Gene3D" id="3.40.50.2020">
    <property type="match status" value="1"/>
</dbReference>
<dbReference type="GO" id="GO:0004588">
    <property type="term" value="F:orotate phosphoribosyltransferase activity"/>
    <property type="evidence" value="ECO:0007669"/>
    <property type="project" value="TreeGrafter"/>
</dbReference>
<name>A0A1G2K6B1_9BACT</name>
<reference evidence="3 4" key="1">
    <citation type="journal article" date="2016" name="Nat. Commun.">
        <title>Thousands of microbial genomes shed light on interconnected biogeochemical processes in an aquifer system.</title>
        <authorList>
            <person name="Anantharaman K."/>
            <person name="Brown C.T."/>
            <person name="Hug L.A."/>
            <person name="Sharon I."/>
            <person name="Castelle C.J."/>
            <person name="Probst A.J."/>
            <person name="Thomas B.C."/>
            <person name="Singh A."/>
            <person name="Wilkins M.J."/>
            <person name="Karaoz U."/>
            <person name="Brodie E.L."/>
            <person name="Williams K.H."/>
            <person name="Hubbard S.S."/>
            <person name="Banfield J.F."/>
        </authorList>
    </citation>
    <scope>NUCLEOTIDE SEQUENCE [LARGE SCALE GENOMIC DNA]</scope>
</reference>
<dbReference type="SUPFAM" id="SSF53271">
    <property type="entry name" value="PRTase-like"/>
    <property type="match status" value="1"/>
</dbReference>
<dbReference type="CDD" id="cd06223">
    <property type="entry name" value="PRTases_typeI"/>
    <property type="match status" value="1"/>
</dbReference>
<organism evidence="3 4">
    <name type="scientific">Candidatus Sungbacteria bacterium RIFCSPHIGHO2_01_FULL_50_25</name>
    <dbReference type="NCBI Taxonomy" id="1802265"/>
    <lineage>
        <taxon>Bacteria</taxon>
        <taxon>Candidatus Sungiibacteriota</taxon>
    </lineage>
</organism>
<evidence type="ECO:0000313" key="3">
    <source>
        <dbReference type="EMBL" id="OGZ94966.1"/>
    </source>
</evidence>
<accession>A0A1G2K6B1</accession>
<dbReference type="InterPro" id="IPR000836">
    <property type="entry name" value="PRTase_dom"/>
</dbReference>
<proteinExistence type="predicted"/>
<dbReference type="GO" id="GO:0019856">
    <property type="term" value="P:pyrimidine nucleobase biosynthetic process"/>
    <property type="evidence" value="ECO:0007669"/>
    <property type="project" value="TreeGrafter"/>
</dbReference>
<dbReference type="GO" id="GO:0006222">
    <property type="term" value="P:UMP biosynthetic process"/>
    <property type="evidence" value="ECO:0007669"/>
    <property type="project" value="TreeGrafter"/>
</dbReference>
<dbReference type="AlphaFoldDB" id="A0A1G2K6B1"/>
<comment type="pathway">
    <text evidence="1">Pyrimidine metabolism; UMP biosynthesis via de novo pathway.</text>
</comment>
<evidence type="ECO:0000256" key="2">
    <source>
        <dbReference type="ARBA" id="ARBA00022975"/>
    </source>
</evidence>
<dbReference type="EMBL" id="MHQD01000045">
    <property type="protein sequence ID" value="OGZ94966.1"/>
    <property type="molecule type" value="Genomic_DNA"/>
</dbReference>
<sequence>MHGIPLLPWLDSAKQREVVRMLVHYGLLRFSKAHDLVLKSGRTTDIYINLRDARNNPEAIKRIAGLFIHPLMHLGIQRFVEIPDSVSCFAGLLATETGLPYITVRKEAKPGRVSKPRVIGEAKSGEEVAILDDVVTDGASKIEPYRECVRAGLRVKALVVLVDREEGWREKFAAEGIDLHVWAGMTLCEVRRILAEESAA</sequence>
<dbReference type="InterPro" id="IPR029057">
    <property type="entry name" value="PRTase-like"/>
</dbReference>
<evidence type="ECO:0008006" key="5">
    <source>
        <dbReference type="Google" id="ProtNLM"/>
    </source>
</evidence>
<dbReference type="PANTHER" id="PTHR19278">
    <property type="entry name" value="OROTATE PHOSPHORIBOSYLTRANSFERASE"/>
    <property type="match status" value="1"/>
</dbReference>
<evidence type="ECO:0000256" key="1">
    <source>
        <dbReference type="ARBA" id="ARBA00004725"/>
    </source>
</evidence>
<dbReference type="PANTHER" id="PTHR19278:SF9">
    <property type="entry name" value="URIDINE 5'-MONOPHOSPHATE SYNTHASE"/>
    <property type="match status" value="1"/>
</dbReference>
<comment type="caution">
    <text evidence="3">The sequence shown here is derived from an EMBL/GenBank/DDBJ whole genome shotgun (WGS) entry which is preliminary data.</text>
</comment>
<gene>
    <name evidence="3" type="ORF">A2847_02210</name>
</gene>
<dbReference type="Proteomes" id="UP000178574">
    <property type="component" value="Unassembled WGS sequence"/>
</dbReference>
<keyword evidence="2" id="KW-0665">Pyrimidine biosynthesis</keyword>